<dbReference type="RefSeq" id="WP_272182350.1">
    <property type="nucleotide sequence ID" value="NZ_JAQOMS010000002.1"/>
</dbReference>
<feature type="transmembrane region" description="Helical" evidence="1">
    <location>
        <begin position="36"/>
        <end position="56"/>
    </location>
</feature>
<keyword evidence="1" id="KW-1133">Transmembrane helix</keyword>
<gene>
    <name evidence="2" type="ORF">PN838_24610</name>
</gene>
<evidence type="ECO:0000313" key="2">
    <source>
        <dbReference type="EMBL" id="MDC2891346.1"/>
    </source>
</evidence>
<evidence type="ECO:0000313" key="3">
    <source>
        <dbReference type="Proteomes" id="UP001528411"/>
    </source>
</evidence>
<keyword evidence="1" id="KW-0472">Membrane</keyword>
<protein>
    <submittedName>
        <fullName evidence="2">Uncharacterized protein</fullName>
    </submittedName>
</protein>
<dbReference type="Proteomes" id="UP001528411">
    <property type="component" value="Unassembled WGS sequence"/>
</dbReference>
<comment type="caution">
    <text evidence="2">The sequence shown here is derived from an EMBL/GenBank/DDBJ whole genome shotgun (WGS) entry which is preliminary data.</text>
</comment>
<reference evidence="2 3" key="1">
    <citation type="submission" date="2023-01" db="EMBL/GenBank/DDBJ databases">
        <title>Psychrosphaera sp. nov., isolated from marine algae.</title>
        <authorList>
            <person name="Bayburt H."/>
            <person name="Choi B.J."/>
            <person name="Kim J.M."/>
            <person name="Choi D.G."/>
            <person name="Jeon C.O."/>
        </authorList>
    </citation>
    <scope>NUCLEOTIDE SEQUENCE [LARGE SCALE GENOMIC DNA]</scope>
    <source>
        <strain evidence="2 3">G1-22</strain>
    </source>
</reference>
<sequence>MMTGYEKEFNHMQILNMMFFLSVVACGFVFDFNTILIVLGIATGVAIQHVGAWFLVNKYLGFSTIQFKRVGK</sequence>
<dbReference type="PROSITE" id="PS51257">
    <property type="entry name" value="PROKAR_LIPOPROTEIN"/>
    <property type="match status" value="1"/>
</dbReference>
<feature type="transmembrane region" description="Helical" evidence="1">
    <location>
        <begin position="12"/>
        <end position="30"/>
    </location>
</feature>
<proteinExistence type="predicted"/>
<keyword evidence="1" id="KW-0812">Transmembrane</keyword>
<name>A0ABT5FJG2_9GAMM</name>
<dbReference type="EMBL" id="JAQOMS010000002">
    <property type="protein sequence ID" value="MDC2891346.1"/>
    <property type="molecule type" value="Genomic_DNA"/>
</dbReference>
<keyword evidence="3" id="KW-1185">Reference proteome</keyword>
<evidence type="ECO:0000256" key="1">
    <source>
        <dbReference type="SAM" id="Phobius"/>
    </source>
</evidence>
<accession>A0ABT5FJG2</accession>
<organism evidence="2 3">
    <name type="scientific">Psychrosphaera algicola</name>
    <dbReference type="NCBI Taxonomy" id="3023714"/>
    <lineage>
        <taxon>Bacteria</taxon>
        <taxon>Pseudomonadati</taxon>
        <taxon>Pseudomonadota</taxon>
        <taxon>Gammaproteobacteria</taxon>
        <taxon>Alteromonadales</taxon>
        <taxon>Pseudoalteromonadaceae</taxon>
        <taxon>Psychrosphaera</taxon>
    </lineage>
</organism>